<dbReference type="EMBL" id="CAFBNO010000004">
    <property type="protein sequence ID" value="CAB4947447.1"/>
    <property type="molecule type" value="Genomic_DNA"/>
</dbReference>
<proteinExistence type="inferred from homology"/>
<dbReference type="AlphaFoldDB" id="A0A6J7JWK0"/>
<dbReference type="InterPro" id="IPR003753">
    <property type="entry name" value="Exonuc_VII_L"/>
</dbReference>
<evidence type="ECO:0000259" key="6">
    <source>
        <dbReference type="Pfam" id="PF13742"/>
    </source>
</evidence>
<dbReference type="GO" id="GO:0006308">
    <property type="term" value="P:DNA catabolic process"/>
    <property type="evidence" value="ECO:0007669"/>
    <property type="project" value="InterPro"/>
</dbReference>
<keyword evidence="2" id="KW-0540">Nuclease</keyword>
<feature type="domain" description="OB-fold nucleic acid binding" evidence="6">
    <location>
        <begin position="13"/>
        <end position="107"/>
    </location>
</feature>
<evidence type="ECO:0000256" key="4">
    <source>
        <dbReference type="ARBA" id="ARBA00022839"/>
    </source>
</evidence>
<sequence>MTEQALAGEDRPYSVREFSERVATAIRKWPTAYVEGELVRFKPNYSGHVYPALKDLDGASSIELVIFAGVLNATTDSFADGDRVIVSGQMDYYVPNGKLSLKVTSIRKVGLGDLLAKLEQLKQKLIAEGVIDASKRQPLPFLPRKVGLITGKNSDAEKDVLENARLRWPGVQFEIINTPVQGEAAPPAVIKAIQTLDADPEVDVIIIARGGGAFLDLIVFSDEALVRAAAAAKTPIVSAIGHENDSPLLDLVADLRASTPTDAAKRVVPDVAQERAGIEDALARMVNRIAFFIHNQSNLIIQIRTRPIMANPFGFIDEKTGELERAVDELRGELVLQLDRAEAKLEADRGVLRSLSPQGVLDRGYSVVRDEAGRVIQDPAKVKPKQKLNIRLAKGELEATAND</sequence>
<keyword evidence="3" id="KW-0378">Hydrolase</keyword>
<dbReference type="GO" id="GO:0009318">
    <property type="term" value="C:exodeoxyribonuclease VII complex"/>
    <property type="evidence" value="ECO:0007669"/>
    <property type="project" value="InterPro"/>
</dbReference>
<feature type="domain" description="Exonuclease VII large subunit C-terminal" evidence="5">
    <location>
        <begin position="131"/>
        <end position="346"/>
    </location>
</feature>
<dbReference type="InterPro" id="IPR025824">
    <property type="entry name" value="OB-fold_nuc-bd_dom"/>
</dbReference>
<evidence type="ECO:0000256" key="1">
    <source>
        <dbReference type="ARBA" id="ARBA00022490"/>
    </source>
</evidence>
<dbReference type="PANTHER" id="PTHR30008">
    <property type="entry name" value="EXODEOXYRIBONUCLEASE 7 LARGE SUBUNIT"/>
    <property type="match status" value="1"/>
</dbReference>
<protein>
    <submittedName>
        <fullName evidence="7">Unannotated protein</fullName>
    </submittedName>
</protein>
<evidence type="ECO:0000259" key="5">
    <source>
        <dbReference type="Pfam" id="PF02601"/>
    </source>
</evidence>
<dbReference type="InterPro" id="IPR020579">
    <property type="entry name" value="Exonuc_VII_lsu_C"/>
</dbReference>
<evidence type="ECO:0000313" key="7">
    <source>
        <dbReference type="EMBL" id="CAB4947447.1"/>
    </source>
</evidence>
<evidence type="ECO:0000256" key="2">
    <source>
        <dbReference type="ARBA" id="ARBA00022722"/>
    </source>
</evidence>
<dbReference type="CDD" id="cd04489">
    <property type="entry name" value="ExoVII_LU_OBF"/>
    <property type="match status" value="1"/>
</dbReference>
<dbReference type="GO" id="GO:0003676">
    <property type="term" value="F:nucleic acid binding"/>
    <property type="evidence" value="ECO:0007669"/>
    <property type="project" value="InterPro"/>
</dbReference>
<dbReference type="Pfam" id="PF13742">
    <property type="entry name" value="tRNA_anti_2"/>
    <property type="match status" value="1"/>
</dbReference>
<keyword evidence="4" id="KW-0269">Exonuclease</keyword>
<dbReference type="GO" id="GO:0008855">
    <property type="term" value="F:exodeoxyribonuclease VII activity"/>
    <property type="evidence" value="ECO:0007669"/>
    <property type="project" value="InterPro"/>
</dbReference>
<dbReference type="PANTHER" id="PTHR30008:SF0">
    <property type="entry name" value="EXODEOXYRIBONUCLEASE 7 LARGE SUBUNIT"/>
    <property type="match status" value="1"/>
</dbReference>
<dbReference type="Pfam" id="PF02601">
    <property type="entry name" value="Exonuc_VII_L"/>
    <property type="match status" value="1"/>
</dbReference>
<dbReference type="HAMAP" id="MF_00378">
    <property type="entry name" value="Exonuc_7_L"/>
    <property type="match status" value="1"/>
</dbReference>
<name>A0A6J7JWK0_9ZZZZ</name>
<dbReference type="NCBIfam" id="TIGR00237">
    <property type="entry name" value="xseA"/>
    <property type="match status" value="1"/>
</dbReference>
<evidence type="ECO:0000256" key="3">
    <source>
        <dbReference type="ARBA" id="ARBA00022801"/>
    </source>
</evidence>
<reference evidence="7" key="1">
    <citation type="submission" date="2020-05" db="EMBL/GenBank/DDBJ databases">
        <authorList>
            <person name="Chiriac C."/>
            <person name="Salcher M."/>
            <person name="Ghai R."/>
            <person name="Kavagutti S V."/>
        </authorList>
    </citation>
    <scope>NUCLEOTIDE SEQUENCE</scope>
</reference>
<gene>
    <name evidence="7" type="ORF">UFOPK3837_00211</name>
</gene>
<keyword evidence="1" id="KW-0963">Cytoplasm</keyword>
<organism evidence="7">
    <name type="scientific">freshwater metagenome</name>
    <dbReference type="NCBI Taxonomy" id="449393"/>
    <lineage>
        <taxon>unclassified sequences</taxon>
        <taxon>metagenomes</taxon>
        <taxon>ecological metagenomes</taxon>
    </lineage>
</organism>
<accession>A0A6J7JWK0</accession>